<dbReference type="Pfam" id="PF20167">
    <property type="entry name" value="Transposase_32"/>
    <property type="match status" value="1"/>
</dbReference>
<feature type="compositionally biased region" description="Polar residues" evidence="2">
    <location>
        <begin position="211"/>
        <end position="222"/>
    </location>
</feature>
<dbReference type="PANTHER" id="PTHR33180">
    <property type="entry name" value="PHOTOSYSTEM II CP43 REACTION CENTER PROTEIN"/>
    <property type="match status" value="1"/>
</dbReference>
<dbReference type="OrthoDB" id="1306244at2759"/>
<proteinExistence type="predicted"/>
<evidence type="ECO:0000256" key="2">
    <source>
        <dbReference type="SAM" id="MobiDB-lite"/>
    </source>
</evidence>
<keyword evidence="1" id="KW-0175">Coiled coil</keyword>
<feature type="region of interest" description="Disordered" evidence="2">
    <location>
        <begin position="209"/>
        <end position="235"/>
    </location>
</feature>
<accession>A0A9J6B515</accession>
<organism evidence="4 5">
    <name type="scientific">Solanum commersonii</name>
    <name type="common">Commerson's wild potato</name>
    <name type="synonym">Commerson's nightshade</name>
    <dbReference type="NCBI Taxonomy" id="4109"/>
    <lineage>
        <taxon>Eukaryota</taxon>
        <taxon>Viridiplantae</taxon>
        <taxon>Streptophyta</taxon>
        <taxon>Embryophyta</taxon>
        <taxon>Tracheophyta</taxon>
        <taxon>Spermatophyta</taxon>
        <taxon>Magnoliopsida</taxon>
        <taxon>eudicotyledons</taxon>
        <taxon>Gunneridae</taxon>
        <taxon>Pentapetalae</taxon>
        <taxon>asterids</taxon>
        <taxon>lamiids</taxon>
        <taxon>Solanales</taxon>
        <taxon>Solanaceae</taxon>
        <taxon>Solanoideae</taxon>
        <taxon>Solaneae</taxon>
        <taxon>Solanum</taxon>
    </lineage>
</organism>
<feature type="domain" description="Putative plant transposon protein" evidence="3">
    <location>
        <begin position="284"/>
        <end position="395"/>
    </location>
</feature>
<sequence length="602" mass="67056">MKKLKPEHRQTHLAIRRRDSLRPLFQKSRNGEKNCVEDTLQIILQKITDQDRVLEEMKENIEVLNQMIGSHSRSLQLFRSFMSYAVPHLHPNDILGSPRDTKANPKTNNKTGFASCHDVNVRKVWKSASWKYGSCVNFVYACFDFVSRACKVDSKKWIAFIHVHSAERSVTFSGHIRGHRRKGSAIEPDFSELEDEQPLVHRHNRLRDRPQSTPIRVTSAANPPTIESMPTPTPPSATPALLIAPPPPKLLNKLKGDGLRTILEEKLLFVEGLEGKHAEDLPIIPSLDDLKGWLAQMISDITPRWLGAGASIEKRDINIASRYWFRFISSTIIPSQNESVLHLPKAACLGSIMARRRIDLGLLVSQDMAMRAKQTHISLPFPILITELCRRAGVPQDPASDIKVTPSSSTDIRLIEAEFTQEEDDRRRAAPAYTSPQVNAESLSAVKPSSTPIFKPSGILVPSSSSSQVPSACSSSQLANITQDMILKIGQLAYSADVRATRLEKSRRQIIRMLLRPPKMCRGDGTAHAESNVETDEELISMDVEETQESRDKGIFRDLPNLIEMVVQPVIQTLPVETSIAAPRGSGTAIQSDTASGTDTHI</sequence>
<dbReference type="EMBL" id="JACXVP010000001">
    <property type="protein sequence ID" value="KAG5631698.1"/>
    <property type="molecule type" value="Genomic_DNA"/>
</dbReference>
<protein>
    <recommendedName>
        <fullName evidence="3">Putative plant transposon protein domain-containing protein</fullName>
    </recommendedName>
</protein>
<evidence type="ECO:0000313" key="4">
    <source>
        <dbReference type="EMBL" id="KAG5631698.1"/>
    </source>
</evidence>
<name>A0A9J6B515_SOLCO</name>
<evidence type="ECO:0000256" key="1">
    <source>
        <dbReference type="SAM" id="Coils"/>
    </source>
</evidence>
<dbReference type="InterPro" id="IPR046796">
    <property type="entry name" value="Transposase_32_dom"/>
</dbReference>
<gene>
    <name evidence="4" type="ORF">H5410_003415</name>
</gene>
<dbReference type="AlphaFoldDB" id="A0A9J6B515"/>
<feature type="region of interest" description="Disordered" evidence="2">
    <location>
        <begin position="420"/>
        <end position="441"/>
    </location>
</feature>
<evidence type="ECO:0000259" key="3">
    <source>
        <dbReference type="Pfam" id="PF20167"/>
    </source>
</evidence>
<comment type="caution">
    <text evidence="4">The sequence shown here is derived from an EMBL/GenBank/DDBJ whole genome shotgun (WGS) entry which is preliminary data.</text>
</comment>
<evidence type="ECO:0000313" key="5">
    <source>
        <dbReference type="Proteomes" id="UP000824120"/>
    </source>
</evidence>
<keyword evidence="5" id="KW-1185">Reference proteome</keyword>
<reference evidence="4 5" key="1">
    <citation type="submission" date="2020-09" db="EMBL/GenBank/DDBJ databases">
        <title>De no assembly of potato wild relative species, Solanum commersonii.</title>
        <authorList>
            <person name="Cho K."/>
        </authorList>
    </citation>
    <scope>NUCLEOTIDE SEQUENCE [LARGE SCALE GENOMIC DNA]</scope>
    <source>
        <strain evidence="4">LZ3.2</strain>
        <tissue evidence="4">Leaf</tissue>
    </source>
</reference>
<dbReference type="PANTHER" id="PTHR33180:SF31">
    <property type="entry name" value="POLYPROTEIN PROTEIN"/>
    <property type="match status" value="1"/>
</dbReference>
<feature type="coiled-coil region" evidence="1">
    <location>
        <begin position="47"/>
        <end position="74"/>
    </location>
</feature>
<dbReference type="Proteomes" id="UP000824120">
    <property type="component" value="Chromosome 1"/>
</dbReference>